<organism evidence="7 8">
    <name type="scientific">Camellia sinensis var. sinensis</name>
    <name type="common">China tea</name>
    <dbReference type="NCBI Taxonomy" id="542762"/>
    <lineage>
        <taxon>Eukaryota</taxon>
        <taxon>Viridiplantae</taxon>
        <taxon>Streptophyta</taxon>
        <taxon>Embryophyta</taxon>
        <taxon>Tracheophyta</taxon>
        <taxon>Spermatophyta</taxon>
        <taxon>Magnoliopsida</taxon>
        <taxon>eudicotyledons</taxon>
        <taxon>Gunneridae</taxon>
        <taxon>Pentapetalae</taxon>
        <taxon>asterids</taxon>
        <taxon>Ericales</taxon>
        <taxon>Theaceae</taxon>
        <taxon>Camellia</taxon>
    </lineage>
</organism>
<evidence type="ECO:0000313" key="7">
    <source>
        <dbReference type="EMBL" id="THF98879.1"/>
    </source>
</evidence>
<dbReference type="EMBL" id="SDRB02012127">
    <property type="protein sequence ID" value="THF98879.1"/>
    <property type="molecule type" value="Genomic_DNA"/>
</dbReference>
<gene>
    <name evidence="7" type="ORF">TEA_009846</name>
</gene>
<feature type="zinc finger region" description="C3H1-type" evidence="5">
    <location>
        <begin position="78"/>
        <end position="107"/>
    </location>
</feature>
<keyword evidence="2 5" id="KW-0863">Zinc-finger</keyword>
<dbReference type="Gene3D" id="3.30.1370.210">
    <property type="match status" value="1"/>
</dbReference>
<dbReference type="PANTHER" id="PTHR14493">
    <property type="entry name" value="UNKEMPT FAMILY MEMBER"/>
    <property type="match status" value="1"/>
</dbReference>
<dbReference type="GO" id="GO:0008270">
    <property type="term" value="F:zinc ion binding"/>
    <property type="evidence" value="ECO:0007669"/>
    <property type="project" value="UniProtKB-KW"/>
</dbReference>
<dbReference type="Proteomes" id="UP000306102">
    <property type="component" value="Unassembled WGS sequence"/>
</dbReference>
<evidence type="ECO:0000256" key="5">
    <source>
        <dbReference type="PROSITE-ProRule" id="PRU00723"/>
    </source>
</evidence>
<dbReference type="AlphaFoldDB" id="A0A4S4D8S9"/>
<reference evidence="7 8" key="1">
    <citation type="journal article" date="2018" name="Proc. Natl. Acad. Sci. U.S.A.">
        <title>Draft genome sequence of Camellia sinensis var. sinensis provides insights into the evolution of the tea genome and tea quality.</title>
        <authorList>
            <person name="Wei C."/>
            <person name="Yang H."/>
            <person name="Wang S."/>
            <person name="Zhao J."/>
            <person name="Liu C."/>
            <person name="Gao L."/>
            <person name="Xia E."/>
            <person name="Lu Y."/>
            <person name="Tai Y."/>
            <person name="She G."/>
            <person name="Sun J."/>
            <person name="Cao H."/>
            <person name="Tong W."/>
            <person name="Gao Q."/>
            <person name="Li Y."/>
            <person name="Deng W."/>
            <person name="Jiang X."/>
            <person name="Wang W."/>
            <person name="Chen Q."/>
            <person name="Zhang S."/>
            <person name="Li H."/>
            <person name="Wu J."/>
            <person name="Wang P."/>
            <person name="Li P."/>
            <person name="Shi C."/>
            <person name="Zheng F."/>
            <person name="Jian J."/>
            <person name="Huang B."/>
            <person name="Shan D."/>
            <person name="Shi M."/>
            <person name="Fang C."/>
            <person name="Yue Y."/>
            <person name="Li F."/>
            <person name="Li D."/>
            <person name="Wei S."/>
            <person name="Han B."/>
            <person name="Jiang C."/>
            <person name="Yin Y."/>
            <person name="Xia T."/>
            <person name="Zhang Z."/>
            <person name="Bennetzen J.L."/>
            <person name="Zhao S."/>
            <person name="Wan X."/>
        </authorList>
    </citation>
    <scope>NUCLEOTIDE SEQUENCE [LARGE SCALE GENOMIC DNA]</scope>
    <source>
        <strain evidence="8">cv. Shuchazao</strain>
        <tissue evidence="7">Leaf</tissue>
    </source>
</reference>
<sequence length="327" mass="36725">MFKSANRAYSEFSELNVSQIEPYHYQGLFHKTIYESDEFRMYCFKIKPCTIVRCHDWIQCPFAHKGEKVRRRHPCKYNYAPIPCPNFSRVDGTCLRGDMCQFAHGVFECWLHPAKYRTQTCYAGELCNRKVCFFAHKAEELREEPKIRYVYRVKSSYGGDDALGKESYGHGGSTSAAVVVPVGGRRTTTTTTNENCDFLASLSGLKIREGDETGKSIFGWPVQGWPLDPKKLAKRSGGYGRSNVDLKQRLKANDNQTWNGGSISTVTSVEINAVVGSVSIEDKNKRMVEDLEVYDGKGRKGCIKVGDGFSANRFRTADDGGECFDGG</sequence>
<dbReference type="InterPro" id="IPR000571">
    <property type="entry name" value="Znf_CCCH"/>
</dbReference>
<evidence type="ECO:0000256" key="4">
    <source>
        <dbReference type="ARBA" id="ARBA00023125"/>
    </source>
</evidence>
<evidence type="ECO:0000256" key="2">
    <source>
        <dbReference type="ARBA" id="ARBA00022771"/>
    </source>
</evidence>
<dbReference type="InterPro" id="IPR045234">
    <property type="entry name" value="Unkempt-like"/>
</dbReference>
<evidence type="ECO:0000256" key="1">
    <source>
        <dbReference type="ARBA" id="ARBA00022723"/>
    </source>
</evidence>
<keyword evidence="1 5" id="KW-0479">Metal-binding</keyword>
<dbReference type="PROSITE" id="PS50103">
    <property type="entry name" value="ZF_C3H1"/>
    <property type="match status" value="1"/>
</dbReference>
<evidence type="ECO:0000313" key="8">
    <source>
        <dbReference type="Proteomes" id="UP000306102"/>
    </source>
</evidence>
<name>A0A4S4D8S9_CAMSN</name>
<dbReference type="SMART" id="SM00356">
    <property type="entry name" value="ZnF_C3H1"/>
    <property type="match status" value="2"/>
</dbReference>
<dbReference type="GO" id="GO:0003677">
    <property type="term" value="F:DNA binding"/>
    <property type="evidence" value="ECO:0007669"/>
    <property type="project" value="UniProtKB-KW"/>
</dbReference>
<proteinExistence type="predicted"/>
<keyword evidence="4" id="KW-0238">DNA-binding</keyword>
<keyword evidence="8" id="KW-1185">Reference proteome</keyword>
<dbReference type="Pfam" id="PF25512">
    <property type="entry name" value="zf-CCCH_AtC3H23"/>
    <property type="match status" value="1"/>
</dbReference>
<evidence type="ECO:0000256" key="3">
    <source>
        <dbReference type="ARBA" id="ARBA00022833"/>
    </source>
</evidence>
<comment type="caution">
    <text evidence="7">The sequence shown here is derived from an EMBL/GenBank/DDBJ whole genome shotgun (WGS) entry which is preliminary data.</text>
</comment>
<feature type="domain" description="C3H1-type" evidence="6">
    <location>
        <begin position="78"/>
        <end position="107"/>
    </location>
</feature>
<dbReference type="InterPro" id="IPR057444">
    <property type="entry name" value="Znf-CCCH_AtC3H23-like"/>
</dbReference>
<dbReference type="PANTHER" id="PTHR14493:SF109">
    <property type="entry name" value="ZINC FINGER CCCH DOMAIN-CONTAINING PROTEIN 54"/>
    <property type="match status" value="1"/>
</dbReference>
<protein>
    <recommendedName>
        <fullName evidence="6">C3H1-type domain-containing protein</fullName>
    </recommendedName>
</protein>
<keyword evidence="3 5" id="KW-0862">Zinc</keyword>
<evidence type="ECO:0000259" key="6">
    <source>
        <dbReference type="PROSITE" id="PS50103"/>
    </source>
</evidence>
<accession>A0A4S4D8S9</accession>